<evidence type="ECO:0000256" key="1">
    <source>
        <dbReference type="SAM" id="SignalP"/>
    </source>
</evidence>
<gene>
    <name evidence="2" type="ORF">PHMEG_00019558</name>
</gene>
<feature type="chain" id="PRO_5012375356" evidence="1">
    <location>
        <begin position="20"/>
        <end position="127"/>
    </location>
</feature>
<dbReference type="EMBL" id="NBNE01003325">
    <property type="protein sequence ID" value="OWZ07977.1"/>
    <property type="molecule type" value="Genomic_DNA"/>
</dbReference>
<accession>A0A225VT66</accession>
<dbReference type="OrthoDB" id="125793at2759"/>
<evidence type="ECO:0000313" key="3">
    <source>
        <dbReference type="Proteomes" id="UP000198211"/>
    </source>
</evidence>
<dbReference type="AlphaFoldDB" id="A0A225VT66"/>
<reference evidence="3" key="1">
    <citation type="submission" date="2017-03" db="EMBL/GenBank/DDBJ databases">
        <title>Phytopthora megakarya and P. palmivora, two closely related causual agents of cacao black pod achieved similar genome size and gene model numbers by different mechanisms.</title>
        <authorList>
            <person name="Ali S."/>
            <person name="Shao J."/>
            <person name="Larry D.J."/>
            <person name="Kronmiller B."/>
            <person name="Shen D."/>
            <person name="Strem M.D."/>
            <person name="Melnick R.L."/>
            <person name="Guiltinan M.J."/>
            <person name="Tyler B.M."/>
            <person name="Meinhardt L.W."/>
            <person name="Bailey B.A."/>
        </authorList>
    </citation>
    <scope>NUCLEOTIDE SEQUENCE [LARGE SCALE GENOMIC DNA]</scope>
    <source>
        <strain evidence="3">zdho120</strain>
    </source>
</reference>
<comment type="caution">
    <text evidence="2">The sequence shown here is derived from an EMBL/GenBank/DDBJ whole genome shotgun (WGS) entry which is preliminary data.</text>
</comment>
<protein>
    <submittedName>
        <fullName evidence="2">Uncharacterized protein</fullName>
    </submittedName>
</protein>
<dbReference type="Proteomes" id="UP000198211">
    <property type="component" value="Unassembled WGS sequence"/>
</dbReference>
<organism evidence="2 3">
    <name type="scientific">Phytophthora megakarya</name>
    <dbReference type="NCBI Taxonomy" id="4795"/>
    <lineage>
        <taxon>Eukaryota</taxon>
        <taxon>Sar</taxon>
        <taxon>Stramenopiles</taxon>
        <taxon>Oomycota</taxon>
        <taxon>Peronosporomycetes</taxon>
        <taxon>Peronosporales</taxon>
        <taxon>Peronosporaceae</taxon>
        <taxon>Phytophthora</taxon>
    </lineage>
</organism>
<proteinExistence type="predicted"/>
<feature type="signal peptide" evidence="1">
    <location>
        <begin position="1"/>
        <end position="19"/>
    </location>
</feature>
<name>A0A225VT66_9STRA</name>
<keyword evidence="1" id="KW-0732">Signal</keyword>
<sequence length="127" mass="14573">MTLQGVLYVIFALKSCARCNDINNDVTYVWSGYWHLSIAASGELFLHIARIKTSVVQAVSIYKSPDLWQQCKLRGFELPFICYDEPSQHLFPLAPRFTESNLPGGKPFSKKRRLRSGKVCLLKMMTW</sequence>
<evidence type="ECO:0000313" key="2">
    <source>
        <dbReference type="EMBL" id="OWZ07977.1"/>
    </source>
</evidence>
<dbReference type="STRING" id="4795.A0A225VT66"/>
<keyword evidence="3" id="KW-1185">Reference proteome</keyword>